<dbReference type="Proteomes" id="UP000002499">
    <property type="component" value="Unassembled WGS sequence"/>
</dbReference>
<dbReference type="RefSeq" id="XP_007810155.1">
    <property type="nucleotide sequence ID" value="XM_007811964.1"/>
</dbReference>
<dbReference type="STRING" id="655827.E9E1W0"/>
<dbReference type="SFLD" id="SFLDG01129">
    <property type="entry name" value="C1.5:_HAD__Beta-PGM__Phosphata"/>
    <property type="match status" value="1"/>
</dbReference>
<organism evidence="4">
    <name type="scientific">Metarhizium acridum (strain CQMa 102)</name>
    <dbReference type="NCBI Taxonomy" id="655827"/>
    <lineage>
        <taxon>Eukaryota</taxon>
        <taxon>Fungi</taxon>
        <taxon>Dikarya</taxon>
        <taxon>Ascomycota</taxon>
        <taxon>Pezizomycotina</taxon>
        <taxon>Sordariomycetes</taxon>
        <taxon>Hypocreomycetidae</taxon>
        <taxon>Hypocreales</taxon>
        <taxon>Clavicipitaceae</taxon>
        <taxon>Metarhizium</taxon>
    </lineage>
</organism>
<dbReference type="Gene3D" id="3.40.50.1000">
    <property type="entry name" value="HAD superfamily/HAD-like"/>
    <property type="match status" value="1"/>
</dbReference>
<dbReference type="PRINTS" id="PR00413">
    <property type="entry name" value="HADHALOGNASE"/>
</dbReference>
<sequence length="358" mass="40158">MNKHQRVDDVVYGAPSTAHHVIYVSDLTGASANLGGEAYITTHPSRRHLCIQPHGRRFTPTAKTTARKLHGHASKAHDRYTAHEAREFAMCPATVPPLSSVKALAFDVFGTTVDWRSSVTEELTLRAYRKRSSNPSPALKDRLDSLDQDDWARFAQAWRDTYVHFVRSFNPGQDVWKTIDEHHRDSLVQLLGTWGLEGLYTDAEVDSLSLVWHRLAPWPDTVDGLAKLRDSGKLVLATLSNGNMDLVRDLNDFGGLGFHRLFCAETFRAYKPRPETYLGAARDMGLEPGQVAMVACHMGDLEAAKACGLRTIYVERPREEAWDKDGEEFVAARNWVDLWIGEEEGGFVTMADKLLDIL</sequence>
<dbReference type="eggNOG" id="ENOG502S19E">
    <property type="taxonomic scope" value="Eukaryota"/>
</dbReference>
<dbReference type="PANTHER" id="PTHR43316:SF3">
    <property type="entry name" value="HALOACID DEHALOGENASE, TYPE II (AFU_ORTHOLOGUE AFUA_2G07750)-RELATED"/>
    <property type="match status" value="1"/>
</dbReference>
<dbReference type="OrthoDB" id="40579at2759"/>
<protein>
    <submittedName>
        <fullName evidence="3">Haloacid dehalogenase, type II</fullName>
    </submittedName>
</protein>
<evidence type="ECO:0000313" key="3">
    <source>
        <dbReference type="EMBL" id="EFY90057.1"/>
    </source>
</evidence>
<dbReference type="HOGENOM" id="CLU_045011_3_0_1"/>
<dbReference type="SFLD" id="SFLDS00003">
    <property type="entry name" value="Haloacid_Dehalogenase"/>
    <property type="match status" value="1"/>
</dbReference>
<dbReference type="InterPro" id="IPR006439">
    <property type="entry name" value="HAD-SF_hydro_IA"/>
</dbReference>
<dbReference type="GO" id="GO:0016791">
    <property type="term" value="F:phosphatase activity"/>
    <property type="evidence" value="ECO:0007669"/>
    <property type="project" value="UniProtKB-ARBA"/>
</dbReference>
<dbReference type="InterPro" id="IPR036412">
    <property type="entry name" value="HAD-like_sf"/>
</dbReference>
<evidence type="ECO:0000256" key="1">
    <source>
        <dbReference type="ARBA" id="ARBA00008106"/>
    </source>
</evidence>
<dbReference type="NCBIfam" id="TIGR01428">
    <property type="entry name" value="HAD_type_II"/>
    <property type="match status" value="1"/>
</dbReference>
<dbReference type="NCBIfam" id="TIGR01493">
    <property type="entry name" value="HAD-SF-IA-v2"/>
    <property type="match status" value="1"/>
</dbReference>
<dbReference type="InterPro" id="IPR006328">
    <property type="entry name" value="2-HAD"/>
</dbReference>
<keyword evidence="2" id="KW-0378">Hydrolase</keyword>
<reference evidence="3 4" key="1">
    <citation type="journal article" date="2011" name="PLoS Genet.">
        <title>Genome sequencing and comparative transcriptomics of the model entomopathogenic fungi Metarhizium anisopliae and M. acridum.</title>
        <authorList>
            <person name="Gao Q."/>
            <person name="Jin K."/>
            <person name="Ying S.H."/>
            <person name="Zhang Y."/>
            <person name="Xiao G."/>
            <person name="Shang Y."/>
            <person name="Duan Z."/>
            <person name="Hu X."/>
            <person name="Xie X.Q."/>
            <person name="Zhou G."/>
            <person name="Peng G."/>
            <person name="Luo Z."/>
            <person name="Huang W."/>
            <person name="Wang B."/>
            <person name="Fang W."/>
            <person name="Wang S."/>
            <person name="Zhong Y."/>
            <person name="Ma L.J."/>
            <person name="St Leger R.J."/>
            <person name="Zhao G.P."/>
            <person name="Pei Y."/>
            <person name="Feng M.G."/>
            <person name="Xia Y."/>
            <person name="Wang C."/>
        </authorList>
    </citation>
    <scope>NUCLEOTIDE SEQUENCE [LARGE SCALE GENOMIC DNA]</scope>
    <source>
        <strain evidence="3 4">CQMa 102</strain>
    </source>
</reference>
<dbReference type="SUPFAM" id="SSF56784">
    <property type="entry name" value="HAD-like"/>
    <property type="match status" value="1"/>
</dbReference>
<accession>E9E1W0</accession>
<dbReference type="InterPro" id="IPR023214">
    <property type="entry name" value="HAD_sf"/>
</dbReference>
<dbReference type="OMA" id="VLAWHRS"/>
<dbReference type="GeneID" id="19248126"/>
<dbReference type="Gene3D" id="1.10.150.240">
    <property type="entry name" value="Putative phosphatase, domain 2"/>
    <property type="match status" value="1"/>
</dbReference>
<comment type="similarity">
    <text evidence="1">Belongs to the HAD-like hydrolase superfamily. S-2-haloalkanoic acid dehalogenase family.</text>
</comment>
<dbReference type="KEGG" id="maw:19248126"/>
<dbReference type="InterPro" id="IPR051540">
    <property type="entry name" value="S-2-haloacid_dehalogenase"/>
</dbReference>
<evidence type="ECO:0000313" key="4">
    <source>
        <dbReference type="Proteomes" id="UP000002499"/>
    </source>
</evidence>
<dbReference type="AlphaFoldDB" id="E9E1W0"/>
<gene>
    <name evidence="3" type="ORF">MAC_03815</name>
</gene>
<dbReference type="InterPro" id="IPR023198">
    <property type="entry name" value="PGP-like_dom2"/>
</dbReference>
<name>E9E1W0_METAQ</name>
<proteinExistence type="inferred from homology"/>
<dbReference type="PANTHER" id="PTHR43316">
    <property type="entry name" value="HYDROLASE, HALOACID DELAHOGENASE-RELATED"/>
    <property type="match status" value="1"/>
</dbReference>
<dbReference type="InParanoid" id="E9E1W0"/>
<dbReference type="EMBL" id="GL698493">
    <property type="protein sequence ID" value="EFY90057.1"/>
    <property type="molecule type" value="Genomic_DNA"/>
</dbReference>
<dbReference type="GO" id="GO:0019120">
    <property type="term" value="F:hydrolase activity, acting on acid halide bonds, in C-halide compounds"/>
    <property type="evidence" value="ECO:0007669"/>
    <property type="project" value="InterPro"/>
</dbReference>
<dbReference type="Pfam" id="PF00702">
    <property type="entry name" value="Hydrolase"/>
    <property type="match status" value="1"/>
</dbReference>
<keyword evidence="4" id="KW-1185">Reference proteome</keyword>
<evidence type="ECO:0000256" key="2">
    <source>
        <dbReference type="ARBA" id="ARBA00022801"/>
    </source>
</evidence>